<evidence type="ECO:0000256" key="1">
    <source>
        <dbReference type="SAM" id="Phobius"/>
    </source>
</evidence>
<accession>A0A927F753</accession>
<keyword evidence="1" id="KW-0812">Transmembrane</keyword>
<dbReference type="Proteomes" id="UP000622317">
    <property type="component" value="Unassembled WGS sequence"/>
</dbReference>
<reference evidence="2" key="1">
    <citation type="submission" date="2020-09" db="EMBL/GenBank/DDBJ databases">
        <title>Pelagicoccus enzymogenes sp. nov. with an EPS production, isolated from marine sediment.</title>
        <authorList>
            <person name="Feng X."/>
        </authorList>
    </citation>
    <scope>NUCLEOTIDE SEQUENCE</scope>
    <source>
        <strain evidence="2">NFK12</strain>
    </source>
</reference>
<proteinExistence type="predicted"/>
<gene>
    <name evidence="2" type="ORF">IEN85_03075</name>
</gene>
<protein>
    <submittedName>
        <fullName evidence="2">Uncharacterized protein</fullName>
    </submittedName>
</protein>
<feature type="transmembrane region" description="Helical" evidence="1">
    <location>
        <begin position="50"/>
        <end position="68"/>
    </location>
</feature>
<sequence>MRAKRKEQPGPEFWVRFDREFKQKQKLLIQRQLVSETGLKSLFSTRIYKVGAFTATFGVAAVAVYLGFQAPVNETTVAQSQAPAAQPAPSFAVATNAEPARAETPAKTSGGLQEFATLAQPSAPRVVIQSPATSIAKKPSPSQINVLKTLASLEDTIRAKRASDPAPTPSYQFVSSNGLFETELSELEEASVDGVWDFEDAYLLGKYADPLTGTLNTNRSLSIDEIQHVSFSQLDEALSSQGSRRSRSIDALTVKF</sequence>
<keyword evidence="1" id="KW-0472">Membrane</keyword>
<keyword evidence="3" id="KW-1185">Reference proteome</keyword>
<keyword evidence="1" id="KW-1133">Transmembrane helix</keyword>
<evidence type="ECO:0000313" key="2">
    <source>
        <dbReference type="EMBL" id="MBD5778461.1"/>
    </source>
</evidence>
<evidence type="ECO:0000313" key="3">
    <source>
        <dbReference type="Proteomes" id="UP000622317"/>
    </source>
</evidence>
<organism evidence="2 3">
    <name type="scientific">Pelagicoccus enzymogenes</name>
    <dbReference type="NCBI Taxonomy" id="2773457"/>
    <lineage>
        <taxon>Bacteria</taxon>
        <taxon>Pseudomonadati</taxon>
        <taxon>Verrucomicrobiota</taxon>
        <taxon>Opitutia</taxon>
        <taxon>Puniceicoccales</taxon>
        <taxon>Pelagicoccaceae</taxon>
        <taxon>Pelagicoccus</taxon>
    </lineage>
</organism>
<comment type="caution">
    <text evidence="2">The sequence shown here is derived from an EMBL/GenBank/DDBJ whole genome shotgun (WGS) entry which is preliminary data.</text>
</comment>
<dbReference type="AlphaFoldDB" id="A0A927F753"/>
<dbReference type="EMBL" id="JACYFG010000006">
    <property type="protein sequence ID" value="MBD5778461.1"/>
    <property type="molecule type" value="Genomic_DNA"/>
</dbReference>
<name>A0A927F753_9BACT</name>